<reference evidence="1" key="1">
    <citation type="journal article" date="2020" name="Stud. Mycol.">
        <title>101 Dothideomycetes genomes: a test case for predicting lifestyles and emergence of pathogens.</title>
        <authorList>
            <person name="Haridas S."/>
            <person name="Albert R."/>
            <person name="Binder M."/>
            <person name="Bloem J."/>
            <person name="Labutti K."/>
            <person name="Salamov A."/>
            <person name="Andreopoulos B."/>
            <person name="Baker S."/>
            <person name="Barry K."/>
            <person name="Bills G."/>
            <person name="Bluhm B."/>
            <person name="Cannon C."/>
            <person name="Castanera R."/>
            <person name="Culley D."/>
            <person name="Daum C."/>
            <person name="Ezra D."/>
            <person name="Gonzalez J."/>
            <person name="Henrissat B."/>
            <person name="Kuo A."/>
            <person name="Liang C."/>
            <person name="Lipzen A."/>
            <person name="Lutzoni F."/>
            <person name="Magnuson J."/>
            <person name="Mondo S."/>
            <person name="Nolan M."/>
            <person name="Ohm R."/>
            <person name="Pangilinan J."/>
            <person name="Park H.-J."/>
            <person name="Ramirez L."/>
            <person name="Alfaro M."/>
            <person name="Sun H."/>
            <person name="Tritt A."/>
            <person name="Yoshinaga Y."/>
            <person name="Zwiers L.-H."/>
            <person name="Turgeon B."/>
            <person name="Goodwin S."/>
            <person name="Spatafora J."/>
            <person name="Crous P."/>
            <person name="Grigoriev I."/>
        </authorList>
    </citation>
    <scope>NUCLEOTIDE SEQUENCE</scope>
    <source>
        <strain evidence="1">CBS 110217</strain>
    </source>
</reference>
<dbReference type="OrthoDB" id="5325862at2759"/>
<evidence type="ECO:0000313" key="2">
    <source>
        <dbReference type="Proteomes" id="UP000799777"/>
    </source>
</evidence>
<dbReference type="Proteomes" id="UP000799777">
    <property type="component" value="Unassembled WGS sequence"/>
</dbReference>
<comment type="caution">
    <text evidence="1">The sequence shown here is derived from an EMBL/GenBank/DDBJ whole genome shotgun (WGS) entry which is preliminary data.</text>
</comment>
<evidence type="ECO:0000313" key="1">
    <source>
        <dbReference type="EMBL" id="KAF2032167.1"/>
    </source>
</evidence>
<keyword evidence="2" id="KW-1185">Reference proteome</keyword>
<name>A0A9P4HF74_9PLEO</name>
<sequence length="230" mass="24896">MAIKPELISELEKKELIIADTVSVTSTTTLGASELSFIPAKSFHITTRGRPVFHLPLPPFELEIVIHSFDGSVAYTSKCTKRSSGNCVLSGADGKSLISTSYFFGPSKDLLLCRLDVAPGTTYEIKTTSKWTSRDHTFSLPDGRTFAWQYKREVGFGAKGTKGTALALVFEGKRFAALIRNDETRTPGSKCCSAGNGGELVLSEHADGKNGLAEEVVIAICLLMLKKEID</sequence>
<proteinExistence type="predicted"/>
<protein>
    <submittedName>
        <fullName evidence="1">Uncharacterized protein</fullName>
    </submittedName>
</protein>
<dbReference type="EMBL" id="ML978175">
    <property type="protein sequence ID" value="KAF2032167.1"/>
    <property type="molecule type" value="Genomic_DNA"/>
</dbReference>
<organism evidence="1 2">
    <name type="scientific">Setomelanomma holmii</name>
    <dbReference type="NCBI Taxonomy" id="210430"/>
    <lineage>
        <taxon>Eukaryota</taxon>
        <taxon>Fungi</taxon>
        <taxon>Dikarya</taxon>
        <taxon>Ascomycota</taxon>
        <taxon>Pezizomycotina</taxon>
        <taxon>Dothideomycetes</taxon>
        <taxon>Pleosporomycetidae</taxon>
        <taxon>Pleosporales</taxon>
        <taxon>Pleosporineae</taxon>
        <taxon>Phaeosphaeriaceae</taxon>
        <taxon>Setomelanomma</taxon>
    </lineage>
</organism>
<dbReference type="AlphaFoldDB" id="A0A9P4HF74"/>
<accession>A0A9P4HF74</accession>
<gene>
    <name evidence="1" type="ORF">EK21DRAFT_61569</name>
</gene>